<dbReference type="Proteomes" id="UP000366945">
    <property type="component" value="Unassembled WGS sequence"/>
</dbReference>
<accession>A0A5E4SIA7</accession>
<feature type="compositionally biased region" description="Low complexity" evidence="1">
    <location>
        <begin position="39"/>
        <end position="64"/>
    </location>
</feature>
<dbReference type="EC" id="3.1.6.1" evidence="4"/>
<sequence>MIPMRSFSGYARMPRGTLAILALAVAVLAGCGKSDEQKTQAPQTSAAPAPAAAPDTSANANATPAQPPAESNTPVAAGQTSGAGASTTTASNNGAKPNILVIFGDDIGQTNISAYSMGLVGYRTPNIDRIAREGMMFTDYYAENSCTAGRSSFITGQSPLRTGLSKVGVPGAPVGLQDRDVTMAQVLKSMGYATGQFGKNHLGDRDEYLPTKHGFDEFFGNLYHLNAEEEPQRPYWPKDKNDPMVKAMTPRGVLHSTADGKIEDTGPLTTKRMETIDDETTAAAQNFITKQVQANKPFFVWMNTTRMHMYTHVRDSMKGQSGMPGNEYADGMLEHDGDVGKLLKTLDDLKIADNTIVVYTTDNGPNQFSWPDAATTPFRSEKDSNWEGAFRVPAIVRWPGKIKPGTVSNEMFSGLDWFPTLVAAAGDTGIKDKLLKGSSVGSTTFKVHLDGYNQLPYLTGQTNKGARDEFYYFNDDGVLVAMRFGDWKLVYCEMKAPGGFAVWQEPFTCLRVPKLFNLRMDPYERADVVSNQYDDWLTKNDYLAFLGTAKASAFLQTFVDYPPSQRPASFSIDQVREQVDKQIAAATAKKASK</sequence>
<dbReference type="EMBL" id="CABPSK010000001">
    <property type="protein sequence ID" value="VVD75377.1"/>
    <property type="molecule type" value="Genomic_DNA"/>
</dbReference>
<gene>
    <name evidence="4" type="primary">atsA_2</name>
    <name evidence="4" type="ORF">PPN31114_00839</name>
</gene>
<reference evidence="4 5" key="1">
    <citation type="submission" date="2019-08" db="EMBL/GenBank/DDBJ databases">
        <authorList>
            <person name="Peeters C."/>
        </authorList>
    </citation>
    <scope>NUCLEOTIDE SEQUENCE [LARGE SCALE GENOMIC DNA]</scope>
    <source>
        <strain evidence="4 5">LMG 31114</strain>
    </source>
</reference>
<feature type="domain" description="Sulfatase N-terminal" evidence="3">
    <location>
        <begin position="97"/>
        <end position="426"/>
    </location>
</feature>
<dbReference type="PANTHER" id="PTHR43751">
    <property type="entry name" value="SULFATASE"/>
    <property type="match status" value="1"/>
</dbReference>
<dbReference type="CDD" id="cd16142">
    <property type="entry name" value="ARS_like"/>
    <property type="match status" value="1"/>
</dbReference>
<evidence type="ECO:0000256" key="2">
    <source>
        <dbReference type="SAM" id="SignalP"/>
    </source>
</evidence>
<dbReference type="SUPFAM" id="SSF53649">
    <property type="entry name" value="Alkaline phosphatase-like"/>
    <property type="match status" value="1"/>
</dbReference>
<feature type="signal peptide" evidence="2">
    <location>
        <begin position="1"/>
        <end position="29"/>
    </location>
</feature>
<feature type="compositionally biased region" description="Low complexity" evidence="1">
    <location>
        <begin position="76"/>
        <end position="90"/>
    </location>
</feature>
<dbReference type="PROSITE" id="PS51257">
    <property type="entry name" value="PROKAR_LIPOPROTEIN"/>
    <property type="match status" value="1"/>
</dbReference>
<protein>
    <submittedName>
        <fullName evidence="4">Arylsulfatase</fullName>
        <ecNumber evidence="4">3.1.6.1</ecNumber>
    </submittedName>
</protein>
<dbReference type="InterPro" id="IPR000917">
    <property type="entry name" value="Sulfatase_N"/>
</dbReference>
<evidence type="ECO:0000313" key="5">
    <source>
        <dbReference type="Proteomes" id="UP000366945"/>
    </source>
</evidence>
<dbReference type="Pfam" id="PF00884">
    <property type="entry name" value="Sulfatase"/>
    <property type="match status" value="1"/>
</dbReference>
<dbReference type="GO" id="GO:0004065">
    <property type="term" value="F:arylsulfatase activity"/>
    <property type="evidence" value="ECO:0007669"/>
    <property type="project" value="UniProtKB-EC"/>
</dbReference>
<feature type="region of interest" description="Disordered" evidence="1">
    <location>
        <begin position="38"/>
        <end position="90"/>
    </location>
</feature>
<organism evidence="4 5">
    <name type="scientific">Pandoraea pneumonica</name>
    <dbReference type="NCBI Taxonomy" id="2508299"/>
    <lineage>
        <taxon>Bacteria</taxon>
        <taxon>Pseudomonadati</taxon>
        <taxon>Pseudomonadota</taxon>
        <taxon>Betaproteobacteria</taxon>
        <taxon>Burkholderiales</taxon>
        <taxon>Burkholderiaceae</taxon>
        <taxon>Pandoraea</taxon>
    </lineage>
</organism>
<evidence type="ECO:0000313" key="4">
    <source>
        <dbReference type="EMBL" id="VVD75377.1"/>
    </source>
</evidence>
<dbReference type="AlphaFoldDB" id="A0A5E4SIA7"/>
<keyword evidence="4" id="KW-0378">Hydrolase</keyword>
<keyword evidence="2" id="KW-0732">Signal</keyword>
<name>A0A5E4SIA7_9BURK</name>
<proteinExistence type="predicted"/>
<evidence type="ECO:0000259" key="3">
    <source>
        <dbReference type="Pfam" id="PF00884"/>
    </source>
</evidence>
<dbReference type="Gene3D" id="3.40.720.10">
    <property type="entry name" value="Alkaline Phosphatase, subunit A"/>
    <property type="match status" value="1"/>
</dbReference>
<dbReference type="InterPro" id="IPR017850">
    <property type="entry name" value="Alkaline_phosphatase_core_sf"/>
</dbReference>
<feature type="chain" id="PRO_5023054668" evidence="2">
    <location>
        <begin position="30"/>
        <end position="593"/>
    </location>
</feature>
<dbReference type="PANTHER" id="PTHR43751:SF2">
    <property type="entry name" value="SULFATASE N-TERMINAL DOMAIN-CONTAINING PROTEIN"/>
    <property type="match status" value="1"/>
</dbReference>
<keyword evidence="5" id="KW-1185">Reference proteome</keyword>
<evidence type="ECO:0000256" key="1">
    <source>
        <dbReference type="SAM" id="MobiDB-lite"/>
    </source>
</evidence>
<dbReference type="Gene3D" id="3.30.1120.10">
    <property type="match status" value="1"/>
</dbReference>
<dbReference type="InterPro" id="IPR052701">
    <property type="entry name" value="GAG_Ulvan_Degrading_Sulfatases"/>
</dbReference>